<keyword evidence="2" id="KW-1185">Reference proteome</keyword>
<dbReference type="Proteomes" id="UP000274731">
    <property type="component" value="Segment"/>
</dbReference>
<protein>
    <submittedName>
        <fullName evidence="1">Uncharacterized protein</fullName>
    </submittedName>
</protein>
<name>A0A3G1L3T0_9CAUD</name>
<reference evidence="1 2" key="1">
    <citation type="journal article" date="2018" name="Environ. Microbiol.">
        <title>Novel phage-host interactions and evolution as revealed by a cyanomyovirus isolated from an estuarine environment.</title>
        <authorList>
            <person name="Xu Y."/>
            <person name="Zhang R."/>
            <person name="Wang N."/>
            <person name="Cai L."/>
            <person name="Tong Y."/>
            <person name="Sun Q."/>
            <person name="Chen F."/>
            <person name="Jiao N."/>
        </authorList>
    </citation>
    <scope>NUCLEOTIDE SEQUENCE [LARGE SCALE GENOMIC DNA]</scope>
</reference>
<evidence type="ECO:0000313" key="1">
    <source>
        <dbReference type="EMBL" id="ATW62827.1"/>
    </source>
</evidence>
<gene>
    <name evidence="1" type="ORF">SCBWM1_gp143</name>
</gene>
<evidence type="ECO:0000313" key="2">
    <source>
        <dbReference type="Proteomes" id="UP000274731"/>
    </source>
</evidence>
<organism evidence="1 2">
    <name type="scientific">Synechococcus phage S-CBWM1</name>
    <dbReference type="NCBI Taxonomy" id="2053653"/>
    <lineage>
        <taxon>Viruses</taxon>
        <taxon>Duplodnaviria</taxon>
        <taxon>Heunggongvirae</taxon>
        <taxon>Uroviricota</taxon>
        <taxon>Caudoviricetes</taxon>
        <taxon>Aokuangvirus</taxon>
        <taxon>Aokuangvirus SCBWM1</taxon>
    </lineage>
</organism>
<sequence>MSFIKVGGDDDTLIQSKHISEIGTIEYSPLEGQYLFKIRMLSGREITISGTSHGDLVERRERAISVIESHAGNCLGNLGLGVGD</sequence>
<dbReference type="EMBL" id="MG450654">
    <property type="protein sequence ID" value="ATW62827.1"/>
    <property type="molecule type" value="Genomic_DNA"/>
</dbReference>
<accession>A0A3G1L3T0</accession>
<proteinExistence type="predicted"/>